<dbReference type="AlphaFoldDB" id="E4X581"/>
<evidence type="ECO:0000256" key="3">
    <source>
        <dbReference type="ARBA" id="ARBA00047202"/>
    </source>
</evidence>
<evidence type="ECO:0000256" key="4">
    <source>
        <dbReference type="SAM" id="Coils"/>
    </source>
</evidence>
<dbReference type="GO" id="GO:0072686">
    <property type="term" value="C:mitotic spindle"/>
    <property type="evidence" value="ECO:0007669"/>
    <property type="project" value="TreeGrafter"/>
</dbReference>
<protein>
    <recommendedName>
        <fullName evidence="2">SKA complex subunit 1</fullName>
    </recommendedName>
    <alternativeName>
        <fullName evidence="3">Spindle and kinetochore-associated protein 1</fullName>
    </alternativeName>
</protein>
<dbReference type="EMBL" id="FN653025">
    <property type="protein sequence ID" value="CBY18450.1"/>
    <property type="molecule type" value="Genomic_DNA"/>
</dbReference>
<organism evidence="6">
    <name type="scientific">Oikopleura dioica</name>
    <name type="common">Tunicate</name>
    <dbReference type="NCBI Taxonomy" id="34765"/>
    <lineage>
        <taxon>Eukaryota</taxon>
        <taxon>Metazoa</taxon>
        <taxon>Chordata</taxon>
        <taxon>Tunicata</taxon>
        <taxon>Appendicularia</taxon>
        <taxon>Copelata</taxon>
        <taxon>Oikopleuridae</taxon>
        <taxon>Oikopleura</taxon>
    </lineage>
</organism>
<gene>
    <name evidence="6" type="ORF">GSOID_T00002311001</name>
</gene>
<dbReference type="OrthoDB" id="10361809at2759"/>
<evidence type="ECO:0000256" key="1">
    <source>
        <dbReference type="ARBA" id="ARBA00006836"/>
    </source>
</evidence>
<feature type="coiled-coil region" evidence="4">
    <location>
        <begin position="26"/>
        <end position="53"/>
    </location>
</feature>
<keyword evidence="4" id="KW-0175">Coiled coil</keyword>
<evidence type="ECO:0000256" key="5">
    <source>
        <dbReference type="SAM" id="MobiDB-lite"/>
    </source>
</evidence>
<dbReference type="GO" id="GO:0051301">
    <property type="term" value="P:cell division"/>
    <property type="evidence" value="ECO:0007669"/>
    <property type="project" value="InterPro"/>
</dbReference>
<comment type="similarity">
    <text evidence="1">Belongs to the SKA1 family.</text>
</comment>
<dbReference type="PANTHER" id="PTHR28573">
    <property type="entry name" value="SPINDLE AND KINETOCHORE-ASSOCIATED PROTEIN 1"/>
    <property type="match status" value="1"/>
</dbReference>
<accession>E4X581</accession>
<dbReference type="InterPro" id="IPR042031">
    <property type="entry name" value="SKA1_MBD_sf"/>
</dbReference>
<dbReference type="InParanoid" id="E4X581"/>
<name>E4X581_OIKDI</name>
<feature type="compositionally biased region" description="Basic and acidic residues" evidence="5">
    <location>
        <begin position="74"/>
        <end position="85"/>
    </location>
</feature>
<dbReference type="GO" id="GO:0007059">
    <property type="term" value="P:chromosome segregation"/>
    <property type="evidence" value="ECO:0007669"/>
    <property type="project" value="InterPro"/>
</dbReference>
<reference evidence="6" key="1">
    <citation type="journal article" date="2010" name="Science">
        <title>Plasticity of animal genome architecture unmasked by rapid evolution of a pelagic tunicate.</title>
        <authorList>
            <person name="Denoeud F."/>
            <person name="Henriet S."/>
            <person name="Mungpakdee S."/>
            <person name="Aury J.M."/>
            <person name="Da Silva C."/>
            <person name="Brinkmann H."/>
            <person name="Mikhaleva J."/>
            <person name="Olsen L.C."/>
            <person name="Jubin C."/>
            <person name="Canestro C."/>
            <person name="Bouquet J.M."/>
            <person name="Danks G."/>
            <person name="Poulain J."/>
            <person name="Campsteijn C."/>
            <person name="Adamski M."/>
            <person name="Cross I."/>
            <person name="Yadetie F."/>
            <person name="Muffato M."/>
            <person name="Louis A."/>
            <person name="Butcher S."/>
            <person name="Tsagkogeorga G."/>
            <person name="Konrad A."/>
            <person name="Singh S."/>
            <person name="Jensen M.F."/>
            <person name="Cong E.H."/>
            <person name="Eikeseth-Otteraa H."/>
            <person name="Noel B."/>
            <person name="Anthouard V."/>
            <person name="Porcel B.M."/>
            <person name="Kachouri-Lafond R."/>
            <person name="Nishino A."/>
            <person name="Ugolini M."/>
            <person name="Chourrout P."/>
            <person name="Nishida H."/>
            <person name="Aasland R."/>
            <person name="Huzurbazar S."/>
            <person name="Westhof E."/>
            <person name="Delsuc F."/>
            <person name="Lehrach H."/>
            <person name="Reinhardt R."/>
            <person name="Weissenbach J."/>
            <person name="Roy S.W."/>
            <person name="Artiguenave F."/>
            <person name="Postlethwait J.H."/>
            <person name="Manak J.R."/>
            <person name="Thompson E.M."/>
            <person name="Jaillon O."/>
            <person name="Du Pasquier L."/>
            <person name="Boudinot P."/>
            <person name="Liberles D.A."/>
            <person name="Volff J.N."/>
            <person name="Philippe H."/>
            <person name="Lenhard B."/>
            <person name="Roest Crollius H."/>
            <person name="Wincker P."/>
            <person name="Chourrout D."/>
        </authorList>
    </citation>
    <scope>NUCLEOTIDE SEQUENCE [LARGE SCALE GENOMIC DNA]</scope>
</reference>
<dbReference type="Pfam" id="PF07160">
    <property type="entry name" value="SKA1"/>
    <property type="match status" value="1"/>
</dbReference>
<proteinExistence type="inferred from homology"/>
<feature type="compositionally biased region" description="Polar residues" evidence="5">
    <location>
        <begin position="104"/>
        <end position="114"/>
    </location>
</feature>
<evidence type="ECO:0000313" key="6">
    <source>
        <dbReference type="EMBL" id="CBY18450.1"/>
    </source>
</evidence>
<keyword evidence="7" id="KW-1185">Reference proteome</keyword>
<dbReference type="InterPro" id="IPR009829">
    <property type="entry name" value="SKA1"/>
</dbReference>
<dbReference type="GO" id="GO:0008017">
    <property type="term" value="F:microtubule binding"/>
    <property type="evidence" value="ECO:0007669"/>
    <property type="project" value="InterPro"/>
</dbReference>
<dbReference type="Proteomes" id="UP000001307">
    <property type="component" value="Unassembled WGS sequence"/>
</dbReference>
<dbReference type="PANTHER" id="PTHR28573:SF1">
    <property type="entry name" value="SPINDLE AND KINETOCHORE-ASSOCIATED PROTEIN 1"/>
    <property type="match status" value="1"/>
</dbReference>
<dbReference type="Gene3D" id="1.10.10.1890">
    <property type="entry name" value="Ska1 microtubule binding domain-like"/>
    <property type="match status" value="1"/>
</dbReference>
<evidence type="ECO:0000313" key="7">
    <source>
        <dbReference type="Proteomes" id="UP000001307"/>
    </source>
</evidence>
<evidence type="ECO:0000256" key="2">
    <source>
        <dbReference type="ARBA" id="ARBA00047182"/>
    </source>
</evidence>
<feature type="region of interest" description="Disordered" evidence="5">
    <location>
        <begin position="74"/>
        <end position="123"/>
    </location>
</feature>
<dbReference type="GO" id="GO:0031110">
    <property type="term" value="P:regulation of microtubule polymerization or depolymerization"/>
    <property type="evidence" value="ECO:0007669"/>
    <property type="project" value="TreeGrafter"/>
</dbReference>
<sequence length="263" mass="31057">METLLCHFDETTSAILTTDEDLMSCIIHYREILQEMEQVNDKMRKEIDDFYNKTDYLYTQKIRMAIIRDDMNSHPEYDIKDDPEPNKMTSEEGSENKENAKPLKNSNIAGTKNQAVVKKSGKPKKTQKHWLIPQMDILSEEEFNKLTRHDRGRLKYLQLKIYLDEINEQYRKKYDILGRFMNKVKITADEKYQAQTFFNDDNDGGKYNLGEKELAECSFYKKGHTKGQILNILKNTGRISEKRRPKKSTLFHLSNPRIEEITK</sequence>
<dbReference type="GO" id="GO:0000278">
    <property type="term" value="P:mitotic cell cycle"/>
    <property type="evidence" value="ECO:0007669"/>
    <property type="project" value="TreeGrafter"/>
</dbReference>
<dbReference type="GO" id="GO:0005876">
    <property type="term" value="C:spindle microtubule"/>
    <property type="evidence" value="ECO:0007669"/>
    <property type="project" value="TreeGrafter"/>
</dbReference>
<dbReference type="GO" id="GO:0000940">
    <property type="term" value="C:outer kinetochore"/>
    <property type="evidence" value="ECO:0007669"/>
    <property type="project" value="TreeGrafter"/>
</dbReference>